<accession>C1FE87</accession>
<dbReference type="GO" id="GO:0016192">
    <property type="term" value="P:vesicle-mediated transport"/>
    <property type="evidence" value="ECO:0007669"/>
    <property type="project" value="UniProtKB-KW"/>
</dbReference>
<dbReference type="GO" id="GO:0015031">
    <property type="term" value="P:protein transport"/>
    <property type="evidence" value="ECO:0007669"/>
    <property type="project" value="UniProtKB-KW"/>
</dbReference>
<name>C1FE87_MICCC</name>
<gene>
    <name evidence="12" type="primary">ERD2</name>
    <name evidence="12" type="ORF">MICPUN_107352</name>
</gene>
<feature type="transmembrane region" description="Helical" evidence="11">
    <location>
        <begin position="97"/>
        <end position="115"/>
    </location>
</feature>
<evidence type="ECO:0000256" key="1">
    <source>
        <dbReference type="ARBA" id="ARBA00004477"/>
    </source>
</evidence>
<dbReference type="GO" id="GO:0006621">
    <property type="term" value="P:protein retention in ER lumen"/>
    <property type="evidence" value="ECO:0007669"/>
    <property type="project" value="InterPro"/>
</dbReference>
<evidence type="ECO:0000256" key="5">
    <source>
        <dbReference type="ARBA" id="ARBA00022824"/>
    </source>
</evidence>
<dbReference type="PROSITE" id="PS00952">
    <property type="entry name" value="ER_LUMEN_RECEPTOR_2"/>
    <property type="match status" value="1"/>
</dbReference>
<dbReference type="OMA" id="WKSRSCE"/>
<evidence type="ECO:0000256" key="6">
    <source>
        <dbReference type="ARBA" id="ARBA00022892"/>
    </source>
</evidence>
<feature type="transmembrane region" description="Helical" evidence="11">
    <location>
        <begin position="152"/>
        <end position="170"/>
    </location>
</feature>
<keyword evidence="8 11" id="KW-1133">Transmembrane helix</keyword>
<evidence type="ECO:0000256" key="10">
    <source>
        <dbReference type="ARBA" id="ARBA00023170"/>
    </source>
</evidence>
<keyword evidence="7 11" id="KW-0653">Protein transport</keyword>
<protein>
    <recommendedName>
        <fullName evidence="11">ER lumen protein-retaining receptor</fullName>
    </recommendedName>
</protein>
<keyword evidence="6" id="KW-0931">ER-Golgi transport</keyword>
<organism evidence="12 13">
    <name type="scientific">Micromonas commoda (strain RCC299 / NOUM17 / CCMP2709)</name>
    <name type="common">Picoplanktonic green alga</name>
    <dbReference type="NCBI Taxonomy" id="296587"/>
    <lineage>
        <taxon>Eukaryota</taxon>
        <taxon>Viridiplantae</taxon>
        <taxon>Chlorophyta</taxon>
        <taxon>Mamiellophyceae</taxon>
        <taxon>Mamiellales</taxon>
        <taxon>Mamiellaceae</taxon>
        <taxon>Micromonas</taxon>
    </lineage>
</organism>
<keyword evidence="10 11" id="KW-0675">Receptor</keyword>
<feature type="transmembrane region" description="Helical" evidence="11">
    <location>
        <begin position="55"/>
        <end position="77"/>
    </location>
</feature>
<evidence type="ECO:0000256" key="8">
    <source>
        <dbReference type="ARBA" id="ARBA00022989"/>
    </source>
</evidence>
<reference evidence="12 13" key="1">
    <citation type="journal article" date="2009" name="Science">
        <title>Green evolution and dynamic adaptations revealed by genomes of the marine picoeukaryotes Micromonas.</title>
        <authorList>
            <person name="Worden A.Z."/>
            <person name="Lee J.H."/>
            <person name="Mock T."/>
            <person name="Rouze P."/>
            <person name="Simmons M.P."/>
            <person name="Aerts A.L."/>
            <person name="Allen A.E."/>
            <person name="Cuvelier M.L."/>
            <person name="Derelle E."/>
            <person name="Everett M.V."/>
            <person name="Foulon E."/>
            <person name="Grimwood J."/>
            <person name="Gundlach H."/>
            <person name="Henrissat B."/>
            <person name="Napoli C."/>
            <person name="McDonald S.M."/>
            <person name="Parker M.S."/>
            <person name="Rombauts S."/>
            <person name="Salamov A."/>
            <person name="Von Dassow P."/>
            <person name="Badger J.H."/>
            <person name="Coutinho P.M."/>
            <person name="Demir E."/>
            <person name="Dubchak I."/>
            <person name="Gentemann C."/>
            <person name="Eikrem W."/>
            <person name="Gready J.E."/>
            <person name="John U."/>
            <person name="Lanier W."/>
            <person name="Lindquist E.A."/>
            <person name="Lucas S."/>
            <person name="Mayer K.F."/>
            <person name="Moreau H."/>
            <person name="Not F."/>
            <person name="Otillar R."/>
            <person name="Panaud O."/>
            <person name="Pangilinan J."/>
            <person name="Paulsen I."/>
            <person name="Piegu B."/>
            <person name="Poliakov A."/>
            <person name="Robbens S."/>
            <person name="Schmutz J."/>
            <person name="Toulza E."/>
            <person name="Wyss T."/>
            <person name="Zelensky A."/>
            <person name="Zhou K."/>
            <person name="Armbrust E.V."/>
            <person name="Bhattacharya D."/>
            <person name="Goodenough U.W."/>
            <person name="Van de Peer Y."/>
            <person name="Grigoriev I.V."/>
        </authorList>
    </citation>
    <scope>NUCLEOTIDE SEQUENCE [LARGE SCALE GENOMIC DNA]</scope>
    <source>
        <strain evidence="13">RCC299 / NOUM17</strain>
    </source>
</reference>
<dbReference type="AlphaFoldDB" id="C1FE87"/>
<dbReference type="PRINTS" id="PR00660">
    <property type="entry name" value="ERLUMENR"/>
</dbReference>
<keyword evidence="4 11" id="KW-0812">Transmembrane</keyword>
<comment type="similarity">
    <text evidence="2 11">Belongs to the ERD2 family.</text>
</comment>
<comment type="subcellular location">
    <subcellularLocation>
        <location evidence="1 11">Endoplasmic reticulum membrane</location>
        <topology evidence="1 11">Multi-pass membrane protein</topology>
    </subcellularLocation>
</comment>
<dbReference type="PANTHER" id="PTHR10585">
    <property type="entry name" value="ER LUMEN PROTEIN RETAINING RECEPTOR"/>
    <property type="match status" value="1"/>
</dbReference>
<dbReference type="STRING" id="296587.C1FE87"/>
<dbReference type="OrthoDB" id="7694678at2759"/>
<evidence type="ECO:0000256" key="2">
    <source>
        <dbReference type="ARBA" id="ARBA00010120"/>
    </source>
</evidence>
<evidence type="ECO:0000256" key="3">
    <source>
        <dbReference type="ARBA" id="ARBA00022448"/>
    </source>
</evidence>
<comment type="caution">
    <text evidence="11">Lacks conserved residue(s) required for the propagation of feature annotation.</text>
</comment>
<evidence type="ECO:0000256" key="11">
    <source>
        <dbReference type="RuleBase" id="RU000634"/>
    </source>
</evidence>
<evidence type="ECO:0000313" key="13">
    <source>
        <dbReference type="Proteomes" id="UP000002009"/>
    </source>
</evidence>
<dbReference type="Proteomes" id="UP000002009">
    <property type="component" value="Chromosome 1"/>
</dbReference>
<dbReference type="KEGG" id="mis:MICPUN_107352"/>
<keyword evidence="9 11" id="KW-0472">Membrane</keyword>
<keyword evidence="13" id="KW-1185">Reference proteome</keyword>
<evidence type="ECO:0000313" key="12">
    <source>
        <dbReference type="EMBL" id="ACO68923.1"/>
    </source>
</evidence>
<dbReference type="Pfam" id="PF00810">
    <property type="entry name" value="ER_lumen_recept"/>
    <property type="match status" value="1"/>
</dbReference>
<dbReference type="GO" id="GO:0005789">
    <property type="term" value="C:endoplasmic reticulum membrane"/>
    <property type="evidence" value="ECO:0007669"/>
    <property type="project" value="UniProtKB-SubCell"/>
</dbReference>
<keyword evidence="3 11" id="KW-0813">Transport</keyword>
<keyword evidence="5 11" id="KW-0256">Endoplasmic reticulum</keyword>
<dbReference type="FunCoup" id="C1FE87">
    <property type="interactions" value="1770"/>
</dbReference>
<evidence type="ECO:0000256" key="7">
    <source>
        <dbReference type="ARBA" id="ARBA00022927"/>
    </source>
</evidence>
<dbReference type="InParanoid" id="C1FE87"/>
<sequence>MNIFRFAGDMTHLLSIIVLLLKINATKSCAGVSLKTQELYLLVFVTRYLDLLYSYISLYNTFMKLFFICSSGCVIWYIREHKTVSQTYDSAQDTFRVLFLACPCMILALTVNHDFTVTEVLWTFSIYLEAVAILPQLVLLQRTKNVDTLTGNYVFLLGGYRALYLLNWIYRILTEPGYRQWIVWISGTIQTAIYCDFFYYYIKSWRNNERLSLPS</sequence>
<dbReference type="RefSeq" id="XP_002507665.1">
    <property type="nucleotide sequence ID" value="XM_002507619.1"/>
</dbReference>
<dbReference type="GeneID" id="8250186"/>
<proteinExistence type="inferred from homology"/>
<dbReference type="PROSITE" id="PS00951">
    <property type="entry name" value="ER_LUMEN_RECEPTOR_1"/>
    <property type="match status" value="1"/>
</dbReference>
<evidence type="ECO:0000256" key="9">
    <source>
        <dbReference type="ARBA" id="ARBA00023136"/>
    </source>
</evidence>
<dbReference type="eggNOG" id="KOG3106">
    <property type="taxonomic scope" value="Eukaryota"/>
</dbReference>
<feature type="transmembrane region" description="Helical" evidence="11">
    <location>
        <begin position="182"/>
        <end position="202"/>
    </location>
</feature>
<dbReference type="InterPro" id="IPR000133">
    <property type="entry name" value="ER_ret_rcpt"/>
</dbReference>
<dbReference type="EMBL" id="CP001574">
    <property type="protein sequence ID" value="ACO68923.1"/>
    <property type="molecule type" value="Genomic_DNA"/>
</dbReference>
<evidence type="ECO:0000256" key="4">
    <source>
        <dbReference type="ARBA" id="ARBA00022692"/>
    </source>
</evidence>
<dbReference type="GO" id="GO:0046923">
    <property type="term" value="F:ER retention sequence binding"/>
    <property type="evidence" value="ECO:0007669"/>
    <property type="project" value="InterPro"/>
</dbReference>
<feature type="transmembrane region" description="Helical" evidence="11">
    <location>
        <begin position="121"/>
        <end position="140"/>
    </location>
</feature>